<comment type="caution">
    <text evidence="1">The sequence shown here is derived from an EMBL/GenBank/DDBJ whole genome shotgun (WGS) entry which is preliminary data.</text>
</comment>
<name>A0A1Q9CLH7_SYMMI</name>
<proteinExistence type="predicted"/>
<dbReference type="Proteomes" id="UP000186817">
    <property type="component" value="Unassembled WGS sequence"/>
</dbReference>
<dbReference type="Gene3D" id="1.25.40.10">
    <property type="entry name" value="Tetratricopeptide repeat domain"/>
    <property type="match status" value="3"/>
</dbReference>
<evidence type="ECO:0000313" key="1">
    <source>
        <dbReference type="EMBL" id="OLP83765.1"/>
    </source>
</evidence>
<dbReference type="GO" id="GO:0003729">
    <property type="term" value="F:mRNA binding"/>
    <property type="evidence" value="ECO:0007669"/>
    <property type="project" value="TreeGrafter"/>
</dbReference>
<sequence>MRENLLDLVVMSCGAAGRWRMALSIFNNMRFVQVVPGQLAYQHVVIACREAGAFTIADQLCEEMRICTGHVEHGLSISPGLEKSYLRKCEEVGDWQRALQVLGEMQWCAKEMDEIACGTAAAACANGAAWEAALALQSIEGSPRCIAMALRLFRARLRLLEAKAQRGRGIARNAQIHAVQALSRRNCWDEALHVVEGLVGHAAARVPREPLVMLGLSLANESRQWERALHLQDLTNRHHGGGGWVSGPLAELLVAVGRWKHALQVTANLDLRVRAAAAGRLWQAAYHLVGGIVESMQQHRVLGSSRPIPVSSLTSVLRLRDSSAVGLSQQAMNMAVDAAAQKHRWQQAFQLLEAARLLQRSDIITLNTCLTAAVRAESWQQALALLADGRSARLPLSSVTLGAGLDAAQRGSAWQLAVGMLSQEGGLANAVAINAAAGAAATAACWEIALGLLQDHHFHHNRPDVVACTVAVASCSAASRWEQALSLLSWYGARGVQPDVVTLQQIQCSCDVGMVPLDPGPIPIHYKTNLRRVSSRLLSDGYDWAQRRQKGASLAVVAAQALEQWAALSSEDARCVARVLRRPVLAVLQRLRGDPGAQTSARHLPLRDVFLESQSTLGSPMTAETMLDLHLVFTSPSMLRCLAPSLLTASQTLRAMLHTVKEGAWSERELWRAAVALFAALCDNGIEPTVEQVNLAIEICKEARAIRPMFEMYKSARRLPSFRPDYGTFENLASGGTLAPGQYWWHCLLFMEEAQDLLPRKQLTSSMTKTIKACSDASAWGTALFHLRPAMDLATSTVPGRHAQLPELLRERLEVPVQAPRSLAQPAPPTRGASSLALPLAALSLAAASRAPKKQRRTLNALTGDAESPHIVRQWRYARRSRLLNSLDWTRYHLWVYFVDSCEPSYARSRLCRFFFEKVCQGHSTASLLYCAAGGLETTQKEEMDLELPASVPDLHSDDLQNLVVPPYTFTPMDFSMYDVVVAADEATAEAVRQRLRETGQSDRDELCVLSDFMDAYDVLLEAEQENPVLEPAPGIAQGILSQDGLAQLMPGQPLRGTPPPRPVGPPLPGLPSAWQELWSVANSGIDELADTGSAQPAEEVGRILHAVVGLERCLRASIPPNMRWWNDEDLRLGNAPERSEGGYKARGWADQWDFQRQVPVRRVGKLRMAVPGVPVPAFQDKVAEFFRACAQDKIGQLPGLSEMLETSYRNLWQRGSRLKVESQELLGLERLSSVRSALREETLQAFRRHRYRSLLGLQLLRGLRRRRALEASLLLRSDVLLEKQSGLGLGTPEALQLVKLSSDASITIRPHRRTRLRQRYKRGTSRISRSRRCPSTAWKGRLQVRRAEKEEGGGECAEIIQAKAAWVSYRLLVDRSRCPESEVPRKRRAEEIQPLLPGQIMTEEVVSAGRHMGEGGGICTCGECLHCAFHATCGWDEV</sequence>
<evidence type="ECO:0008006" key="3">
    <source>
        <dbReference type="Google" id="ProtNLM"/>
    </source>
</evidence>
<keyword evidence="2" id="KW-1185">Reference proteome</keyword>
<gene>
    <name evidence="1" type="ORF">AK812_SmicGene35436</name>
</gene>
<dbReference type="InterPro" id="IPR011990">
    <property type="entry name" value="TPR-like_helical_dom_sf"/>
</dbReference>
<protein>
    <recommendedName>
        <fullName evidence="3">Pentatricopeptide repeat-containing protein, chloroplastic</fullName>
    </recommendedName>
</protein>
<evidence type="ECO:0000313" key="2">
    <source>
        <dbReference type="Proteomes" id="UP000186817"/>
    </source>
</evidence>
<dbReference type="OrthoDB" id="427172at2759"/>
<accession>A0A1Q9CLH7</accession>
<reference evidence="1 2" key="1">
    <citation type="submission" date="2016-02" db="EMBL/GenBank/DDBJ databases">
        <title>Genome analysis of coral dinoflagellate symbionts highlights evolutionary adaptations to a symbiotic lifestyle.</title>
        <authorList>
            <person name="Aranda M."/>
            <person name="Li Y."/>
            <person name="Liew Y.J."/>
            <person name="Baumgarten S."/>
            <person name="Simakov O."/>
            <person name="Wilson M."/>
            <person name="Piel J."/>
            <person name="Ashoor H."/>
            <person name="Bougouffa S."/>
            <person name="Bajic V.B."/>
            <person name="Ryu T."/>
            <person name="Ravasi T."/>
            <person name="Bayer T."/>
            <person name="Micklem G."/>
            <person name="Kim H."/>
            <person name="Bhak J."/>
            <person name="Lajeunesse T.C."/>
            <person name="Voolstra C.R."/>
        </authorList>
    </citation>
    <scope>NUCLEOTIDE SEQUENCE [LARGE SCALE GENOMIC DNA]</scope>
    <source>
        <strain evidence="1 2">CCMP2467</strain>
    </source>
</reference>
<dbReference type="EMBL" id="LSRX01001093">
    <property type="protein sequence ID" value="OLP83765.1"/>
    <property type="molecule type" value="Genomic_DNA"/>
</dbReference>
<organism evidence="1 2">
    <name type="scientific">Symbiodinium microadriaticum</name>
    <name type="common">Dinoflagellate</name>
    <name type="synonym">Zooxanthella microadriatica</name>
    <dbReference type="NCBI Taxonomy" id="2951"/>
    <lineage>
        <taxon>Eukaryota</taxon>
        <taxon>Sar</taxon>
        <taxon>Alveolata</taxon>
        <taxon>Dinophyceae</taxon>
        <taxon>Suessiales</taxon>
        <taxon>Symbiodiniaceae</taxon>
        <taxon>Symbiodinium</taxon>
    </lineage>
</organism>
<dbReference type="PANTHER" id="PTHR47938">
    <property type="entry name" value="RESPIRATORY COMPLEX I CHAPERONE (CIA84), PUTATIVE (AFU_ORTHOLOGUE AFUA_2G06020)-RELATED"/>
    <property type="match status" value="1"/>
</dbReference>
<dbReference type="PANTHER" id="PTHR47938:SF35">
    <property type="entry name" value="PENTATRICOPEPTIDE REPEAT-CONTAINING PROTEIN 4, MITOCHONDRIAL-RELATED"/>
    <property type="match status" value="1"/>
</dbReference>